<name>A0A1N6H8R7_9BACT</name>
<dbReference type="Pfam" id="PF00849">
    <property type="entry name" value="PseudoU_synth_2"/>
    <property type="match status" value="1"/>
</dbReference>
<dbReference type="STRING" id="1121457.SAMN02745161_2071"/>
<dbReference type="PANTHER" id="PTHR21600">
    <property type="entry name" value="MITOCHONDRIAL RNA PSEUDOURIDINE SYNTHASE"/>
    <property type="match status" value="1"/>
</dbReference>
<dbReference type="PANTHER" id="PTHR21600:SF87">
    <property type="entry name" value="RNA PSEUDOURIDYLATE SYNTHASE DOMAIN-CONTAINING PROTEIN 1"/>
    <property type="match status" value="1"/>
</dbReference>
<sequence>MIPNLSTATVPEHMNNTRLDGALSLFLPDAGIRTRRRIFDTHTVLVNGIPRSKGHTVSTGDQILLVEKTAPQETAEKYEENAKDTIQDSSSELKKELYIVHEDALFAAIYKPGGLHTATIAGKDTSSLETELPKLFADVPLPILVNRLDHLTSGMVMAAKSEEAAALFREIENAGAVEKIYLLLVHGSVPAPLQVTNKLDMAKRKVTKVLPEADPDPLRHTTFLPLLETTVPGDPSSSATLLMAAISKGARHQIRAHIASQGFPIVGDPLYGVAETHPTQIMYLHHYQIELGTFAATCPPNWPSWDLWKNSIPNK</sequence>
<dbReference type="InterPro" id="IPR020103">
    <property type="entry name" value="PsdUridine_synth_cat_dom_sf"/>
</dbReference>
<dbReference type="GO" id="GO:0000455">
    <property type="term" value="P:enzyme-directed rRNA pseudouridine synthesis"/>
    <property type="evidence" value="ECO:0007669"/>
    <property type="project" value="TreeGrafter"/>
</dbReference>
<gene>
    <name evidence="3" type="ORF">SAMN02745161_2071</name>
</gene>
<evidence type="ECO:0000313" key="4">
    <source>
        <dbReference type="Proteomes" id="UP000184694"/>
    </source>
</evidence>
<proteinExistence type="inferred from homology"/>
<dbReference type="InterPro" id="IPR006145">
    <property type="entry name" value="PsdUridine_synth_RsuA/RluA"/>
</dbReference>
<dbReference type="Gene3D" id="3.30.2350.10">
    <property type="entry name" value="Pseudouridine synthase"/>
    <property type="match status" value="1"/>
</dbReference>
<dbReference type="SUPFAM" id="SSF55120">
    <property type="entry name" value="Pseudouridine synthase"/>
    <property type="match status" value="1"/>
</dbReference>
<evidence type="ECO:0000256" key="1">
    <source>
        <dbReference type="ARBA" id="ARBA00010876"/>
    </source>
</evidence>
<keyword evidence="4" id="KW-1185">Reference proteome</keyword>
<comment type="similarity">
    <text evidence="1">Belongs to the pseudouridine synthase RluA family.</text>
</comment>
<dbReference type="GO" id="GO:0140098">
    <property type="term" value="F:catalytic activity, acting on RNA"/>
    <property type="evidence" value="ECO:0007669"/>
    <property type="project" value="UniProtKB-ARBA"/>
</dbReference>
<dbReference type="GO" id="GO:0009982">
    <property type="term" value="F:pseudouridine synthase activity"/>
    <property type="evidence" value="ECO:0007669"/>
    <property type="project" value="InterPro"/>
</dbReference>
<evidence type="ECO:0000313" key="3">
    <source>
        <dbReference type="EMBL" id="SIO16109.1"/>
    </source>
</evidence>
<dbReference type="Proteomes" id="UP000184694">
    <property type="component" value="Unassembled WGS sequence"/>
</dbReference>
<dbReference type="InterPro" id="IPR050188">
    <property type="entry name" value="RluA_PseudoU_synthase"/>
</dbReference>
<dbReference type="EMBL" id="FSRG01000005">
    <property type="protein sequence ID" value="SIO16109.1"/>
    <property type="molecule type" value="Genomic_DNA"/>
</dbReference>
<feature type="domain" description="Pseudouridine synthase RsuA/RluA-like" evidence="2">
    <location>
        <begin position="108"/>
        <end position="260"/>
    </location>
</feature>
<protein>
    <submittedName>
        <fullName evidence="3">23S rRNA pseudouridine1911/1915/1917 synthase</fullName>
    </submittedName>
</protein>
<dbReference type="OrthoDB" id="128480at2"/>
<dbReference type="RefSeq" id="WP_084539432.1">
    <property type="nucleotide sequence ID" value="NZ_FSRG01000005.1"/>
</dbReference>
<dbReference type="GO" id="GO:0003723">
    <property type="term" value="F:RNA binding"/>
    <property type="evidence" value="ECO:0007669"/>
    <property type="project" value="InterPro"/>
</dbReference>
<reference evidence="4" key="1">
    <citation type="submission" date="2016-11" db="EMBL/GenBank/DDBJ databases">
        <authorList>
            <person name="Varghese N."/>
            <person name="Submissions S."/>
        </authorList>
    </citation>
    <scope>NUCLEOTIDE SEQUENCE [LARGE SCALE GENOMIC DNA]</scope>
    <source>
        <strain evidence="4">DSM 17456</strain>
    </source>
</reference>
<accession>A0A1N6H8R7</accession>
<dbReference type="CDD" id="cd02869">
    <property type="entry name" value="PseudoU_synth_RluA_like"/>
    <property type="match status" value="1"/>
</dbReference>
<dbReference type="AlphaFoldDB" id="A0A1N6H8R7"/>
<organism evidence="3 4">
    <name type="scientific">Halodesulfovibrio marinisediminis DSM 17456</name>
    <dbReference type="NCBI Taxonomy" id="1121457"/>
    <lineage>
        <taxon>Bacteria</taxon>
        <taxon>Pseudomonadati</taxon>
        <taxon>Thermodesulfobacteriota</taxon>
        <taxon>Desulfovibrionia</taxon>
        <taxon>Desulfovibrionales</taxon>
        <taxon>Desulfovibrionaceae</taxon>
        <taxon>Halodesulfovibrio</taxon>
    </lineage>
</organism>
<evidence type="ECO:0000259" key="2">
    <source>
        <dbReference type="Pfam" id="PF00849"/>
    </source>
</evidence>